<dbReference type="GO" id="GO:0003677">
    <property type="term" value="F:DNA binding"/>
    <property type="evidence" value="ECO:0007669"/>
    <property type="project" value="UniProtKB-KW"/>
</dbReference>
<feature type="domain" description="Siroheme decarboxylase NirL-like HTH" evidence="7">
    <location>
        <begin position="22"/>
        <end position="67"/>
    </location>
</feature>
<keyword evidence="9" id="KW-1185">Reference proteome</keyword>
<sequence length="164" mass="17947">MPSAEHSRRALPAEPAELDALDRTLIAALQDGIALVERPYQALAARCGIDEQAVVDRVAALLERGVLSRFGPMFDVAKMGGTFVLAALAVPESRWDEVRACVNALVEVAHNYRRDHALNMWFVLATETPAGIDAAIAKIETATGLQVYAFPKEREYFVELKLAI</sequence>
<reference evidence="8 9" key="1">
    <citation type="submission" date="2020-08" db="EMBL/GenBank/DDBJ databases">
        <title>Genomic Encyclopedia of Type Strains, Phase IV (KMG-IV): sequencing the most valuable type-strain genomes for metagenomic binning, comparative biology and taxonomic classification.</title>
        <authorList>
            <person name="Goeker M."/>
        </authorList>
    </citation>
    <scope>NUCLEOTIDE SEQUENCE [LARGE SCALE GENOMIC DNA]</scope>
    <source>
        <strain evidence="8 9">DSM 106739</strain>
    </source>
</reference>
<organism evidence="8 9">
    <name type="scientific">Niveibacterium umoris</name>
    <dbReference type="NCBI Taxonomy" id="1193620"/>
    <lineage>
        <taxon>Bacteria</taxon>
        <taxon>Pseudomonadati</taxon>
        <taxon>Pseudomonadota</taxon>
        <taxon>Betaproteobacteria</taxon>
        <taxon>Rhodocyclales</taxon>
        <taxon>Rhodocyclaceae</taxon>
        <taxon>Niveibacterium</taxon>
    </lineage>
</organism>
<evidence type="ECO:0000259" key="6">
    <source>
        <dbReference type="Pfam" id="PF17805"/>
    </source>
</evidence>
<protein>
    <recommendedName>
        <fullName evidence="4">siroheme decarboxylase</fullName>
        <ecNumber evidence="4">4.1.1.111</ecNumber>
    </recommendedName>
</protein>
<comment type="similarity">
    <text evidence="3">Belongs to the Ahb/Nir family.</text>
</comment>
<dbReference type="InterPro" id="IPR040523">
    <property type="entry name" value="AsnC_trans_reg2"/>
</dbReference>
<dbReference type="AlphaFoldDB" id="A0A840BE13"/>
<evidence type="ECO:0000313" key="8">
    <source>
        <dbReference type="EMBL" id="MBB4011325.1"/>
    </source>
</evidence>
<evidence type="ECO:0000256" key="5">
    <source>
        <dbReference type="ARBA" id="ARBA00048470"/>
    </source>
</evidence>
<dbReference type="Gene3D" id="3.30.70.3460">
    <property type="match status" value="1"/>
</dbReference>
<dbReference type="Gene3D" id="1.10.10.10">
    <property type="entry name" value="Winged helix-like DNA-binding domain superfamily/Winged helix DNA-binding domain"/>
    <property type="match status" value="1"/>
</dbReference>
<evidence type="ECO:0000256" key="1">
    <source>
        <dbReference type="ARBA" id="ARBA00023239"/>
    </source>
</evidence>
<dbReference type="InterPro" id="IPR053953">
    <property type="entry name" value="NirdL-like_HTH"/>
</dbReference>
<dbReference type="Pfam" id="PF17805">
    <property type="entry name" value="AsnC_trans_reg2"/>
    <property type="match status" value="1"/>
</dbReference>
<proteinExistence type="inferred from homology"/>
<dbReference type="EC" id="4.1.1.111" evidence="4"/>
<comment type="caution">
    <text evidence="8">The sequence shown here is derived from an EMBL/GenBank/DDBJ whole genome shotgun (WGS) entry which is preliminary data.</text>
</comment>
<evidence type="ECO:0000259" key="7">
    <source>
        <dbReference type="Pfam" id="PF22451"/>
    </source>
</evidence>
<accession>A0A840BE13</accession>
<gene>
    <name evidence="8" type="ORF">GGR36_000633</name>
</gene>
<dbReference type="InterPro" id="IPR036388">
    <property type="entry name" value="WH-like_DNA-bd_sf"/>
</dbReference>
<dbReference type="Pfam" id="PF22451">
    <property type="entry name" value="NirdL-like_HTH"/>
    <property type="match status" value="1"/>
</dbReference>
<keyword evidence="8" id="KW-0238">DNA-binding</keyword>
<evidence type="ECO:0000256" key="4">
    <source>
        <dbReference type="ARBA" id="ARBA00023471"/>
    </source>
</evidence>
<keyword evidence="1" id="KW-0456">Lyase</keyword>
<dbReference type="EMBL" id="JACIET010000001">
    <property type="protein sequence ID" value="MBB4011325.1"/>
    <property type="molecule type" value="Genomic_DNA"/>
</dbReference>
<evidence type="ECO:0000256" key="3">
    <source>
        <dbReference type="ARBA" id="ARBA00023457"/>
    </source>
</evidence>
<dbReference type="GO" id="GO:0016829">
    <property type="term" value="F:lyase activity"/>
    <property type="evidence" value="ECO:0007669"/>
    <property type="project" value="UniProtKB-KW"/>
</dbReference>
<dbReference type="PANTHER" id="PTHR43413">
    <property type="entry name" value="TRANSCRIPTIONAL REGULATOR, ASNC FAMILY"/>
    <property type="match status" value="1"/>
</dbReference>
<evidence type="ECO:0000313" key="9">
    <source>
        <dbReference type="Proteomes" id="UP000561045"/>
    </source>
</evidence>
<dbReference type="PANTHER" id="PTHR43413:SF1">
    <property type="entry name" value="SIROHEME DECARBOXYLASE NIRL SUBUNIT"/>
    <property type="match status" value="1"/>
</dbReference>
<evidence type="ECO:0000256" key="2">
    <source>
        <dbReference type="ARBA" id="ARBA00023444"/>
    </source>
</evidence>
<comment type="pathway">
    <text evidence="2">Porphyrin-containing compound metabolism.</text>
</comment>
<comment type="catalytic activity">
    <reaction evidence="5">
        <text>siroheme + 2 H(+) = 12,18-didecarboxysiroheme + 2 CO2</text>
        <dbReference type="Rhea" id="RHEA:19093"/>
        <dbReference type="ChEBI" id="CHEBI:15378"/>
        <dbReference type="ChEBI" id="CHEBI:16526"/>
        <dbReference type="ChEBI" id="CHEBI:60052"/>
        <dbReference type="ChEBI" id="CHEBI:140497"/>
        <dbReference type="EC" id="4.1.1.111"/>
    </reaction>
</comment>
<feature type="domain" description="Siroheme decarboxylase AsnC-like ligand binding" evidence="6">
    <location>
        <begin position="84"/>
        <end position="156"/>
    </location>
</feature>
<dbReference type="RefSeq" id="WP_183631756.1">
    <property type="nucleotide sequence ID" value="NZ_BAABLE010000011.1"/>
</dbReference>
<name>A0A840BE13_9RHOO</name>
<dbReference type="InterPro" id="IPR050684">
    <property type="entry name" value="HTH-Siroheme_Decarb"/>
</dbReference>
<dbReference type="Proteomes" id="UP000561045">
    <property type="component" value="Unassembled WGS sequence"/>
</dbReference>